<proteinExistence type="predicted"/>
<keyword evidence="1" id="KW-0812">Transmembrane</keyword>
<accession>A0A7W6HH56</accession>
<keyword evidence="1" id="KW-0472">Membrane</keyword>
<gene>
    <name evidence="2" type="ORF">GGR03_004258</name>
</gene>
<evidence type="ECO:0000313" key="2">
    <source>
        <dbReference type="EMBL" id="MBB4005159.1"/>
    </source>
</evidence>
<dbReference type="AlphaFoldDB" id="A0A7W6HH56"/>
<reference evidence="2 3" key="1">
    <citation type="submission" date="2020-08" db="EMBL/GenBank/DDBJ databases">
        <title>Genomic Encyclopedia of Type Strains, Phase IV (KMG-IV): sequencing the most valuable type-strain genomes for metagenomic binning, comparative biology and taxonomic classification.</title>
        <authorList>
            <person name="Goeker M."/>
        </authorList>
    </citation>
    <scope>NUCLEOTIDE SEQUENCE [LARGE SCALE GENOMIC DNA]</scope>
    <source>
        <strain evidence="2 3">DSM 103570</strain>
    </source>
</reference>
<sequence>MRWGRKTEATVAAVEKAAETVAEAAGDARKAGLEKARQSLRWTSDNMPEALRRQELLGSGAVGAGAMGAGAIGALALGAVAIGALAVGAFAIGRLSVGRARVGEAEIGRLRIGQLEIGEVVRPGWRFGPFRH</sequence>
<protein>
    <submittedName>
        <fullName evidence="2">Uncharacterized protein</fullName>
    </submittedName>
</protein>
<comment type="caution">
    <text evidence="2">The sequence shown here is derived from an EMBL/GenBank/DDBJ whole genome shotgun (WGS) entry which is preliminary data.</text>
</comment>
<dbReference type="Proteomes" id="UP000588647">
    <property type="component" value="Unassembled WGS sequence"/>
</dbReference>
<dbReference type="RefSeq" id="WP_246368371.1">
    <property type="nucleotide sequence ID" value="NZ_JAAAMM010000006.1"/>
</dbReference>
<feature type="transmembrane region" description="Helical" evidence="1">
    <location>
        <begin position="66"/>
        <end position="92"/>
    </location>
</feature>
<name>A0A7W6HH56_9HYPH</name>
<evidence type="ECO:0000256" key="1">
    <source>
        <dbReference type="SAM" id="Phobius"/>
    </source>
</evidence>
<dbReference type="EMBL" id="JACIEM010000006">
    <property type="protein sequence ID" value="MBB4005159.1"/>
    <property type="molecule type" value="Genomic_DNA"/>
</dbReference>
<evidence type="ECO:0000313" key="3">
    <source>
        <dbReference type="Proteomes" id="UP000588647"/>
    </source>
</evidence>
<organism evidence="2 3">
    <name type="scientific">Aurantimonas endophytica</name>
    <dbReference type="NCBI Taxonomy" id="1522175"/>
    <lineage>
        <taxon>Bacteria</taxon>
        <taxon>Pseudomonadati</taxon>
        <taxon>Pseudomonadota</taxon>
        <taxon>Alphaproteobacteria</taxon>
        <taxon>Hyphomicrobiales</taxon>
        <taxon>Aurantimonadaceae</taxon>
        <taxon>Aurantimonas</taxon>
    </lineage>
</organism>
<keyword evidence="1" id="KW-1133">Transmembrane helix</keyword>
<keyword evidence="3" id="KW-1185">Reference proteome</keyword>